<accession>X1FXC6</accession>
<organism evidence="1">
    <name type="scientific">marine sediment metagenome</name>
    <dbReference type="NCBI Taxonomy" id="412755"/>
    <lineage>
        <taxon>unclassified sequences</taxon>
        <taxon>metagenomes</taxon>
        <taxon>ecological metagenomes</taxon>
    </lineage>
</organism>
<protein>
    <submittedName>
        <fullName evidence="1">Uncharacterized protein</fullName>
    </submittedName>
</protein>
<reference evidence="1" key="1">
    <citation type="journal article" date="2014" name="Front. Microbiol.">
        <title>High frequency of phylogenetically diverse reductive dehalogenase-homologous genes in deep subseafloor sedimentary metagenomes.</title>
        <authorList>
            <person name="Kawai M."/>
            <person name="Futagami T."/>
            <person name="Toyoda A."/>
            <person name="Takaki Y."/>
            <person name="Nishi S."/>
            <person name="Hori S."/>
            <person name="Arai W."/>
            <person name="Tsubouchi T."/>
            <person name="Morono Y."/>
            <person name="Uchiyama I."/>
            <person name="Ito T."/>
            <person name="Fujiyama A."/>
            <person name="Inagaki F."/>
            <person name="Takami H."/>
        </authorList>
    </citation>
    <scope>NUCLEOTIDE SEQUENCE</scope>
    <source>
        <strain evidence="1">Expedition CK06-06</strain>
    </source>
</reference>
<gene>
    <name evidence="1" type="ORF">S03H2_05334</name>
</gene>
<sequence length="189" mass="21924">MGLDVYLYHYQNLGEAQALEGQYQKESEQIWEQAGNGKKYDEMTEAEKNQAKALCDKLKKKLNLGKYGEVKNKEQIEIPSRLHPQHYFKVGYFRSSYNEGGFNSVMGNVGLPDLYSIFPEANLEKHQTVPDWKEAQKRCRFALNRFKGFLKSDRAKYRITFSHHLSKGVESAEKAFGIFTKKLAERKKT</sequence>
<dbReference type="EMBL" id="BARU01002217">
    <property type="protein sequence ID" value="GAH25433.1"/>
    <property type="molecule type" value="Genomic_DNA"/>
</dbReference>
<dbReference type="AlphaFoldDB" id="X1FXC6"/>
<feature type="non-terminal residue" evidence="1">
    <location>
        <position position="189"/>
    </location>
</feature>
<proteinExistence type="predicted"/>
<comment type="caution">
    <text evidence="1">The sequence shown here is derived from an EMBL/GenBank/DDBJ whole genome shotgun (WGS) entry which is preliminary data.</text>
</comment>
<name>X1FXC6_9ZZZZ</name>
<evidence type="ECO:0000313" key="1">
    <source>
        <dbReference type="EMBL" id="GAH25433.1"/>
    </source>
</evidence>